<organism evidence="2 3">
    <name type="scientific">Ephemerocybe angulata</name>
    <dbReference type="NCBI Taxonomy" id="980116"/>
    <lineage>
        <taxon>Eukaryota</taxon>
        <taxon>Fungi</taxon>
        <taxon>Dikarya</taxon>
        <taxon>Basidiomycota</taxon>
        <taxon>Agaricomycotina</taxon>
        <taxon>Agaricomycetes</taxon>
        <taxon>Agaricomycetidae</taxon>
        <taxon>Agaricales</taxon>
        <taxon>Agaricineae</taxon>
        <taxon>Psathyrellaceae</taxon>
        <taxon>Ephemerocybe</taxon>
    </lineage>
</organism>
<protein>
    <submittedName>
        <fullName evidence="2">Uncharacterized protein</fullName>
    </submittedName>
</protein>
<feature type="region of interest" description="Disordered" evidence="1">
    <location>
        <begin position="1"/>
        <end position="31"/>
    </location>
</feature>
<accession>A0A8H5F4Y1</accession>
<evidence type="ECO:0000313" key="2">
    <source>
        <dbReference type="EMBL" id="KAF5323864.1"/>
    </source>
</evidence>
<feature type="compositionally biased region" description="Polar residues" evidence="1">
    <location>
        <begin position="1"/>
        <end position="14"/>
    </location>
</feature>
<keyword evidence="3" id="KW-1185">Reference proteome</keyword>
<sequence>MSLSPTDESTATPSKTPPRSPAPDGDEQTVDAASTLALSTWKNMSIYNRTLGSPSALIKCHNEKLEAASEDSIRKSVGEESPLTHDLGFSGVIQLTNEESSGIPSDKEDAEKGAAWRRRKVKSMVALDAISYKMGVGVARYLLLTNQALGVRLEIAAMETFELDSDINEHFAVSADSEEPIPVDVPEAVIQTLALICRTNPEAFVPWVYEGWYRNLPAPLCAGWHQ</sequence>
<dbReference type="EMBL" id="JAACJK010000165">
    <property type="protein sequence ID" value="KAF5323864.1"/>
    <property type="molecule type" value="Genomic_DNA"/>
</dbReference>
<evidence type="ECO:0000313" key="3">
    <source>
        <dbReference type="Proteomes" id="UP000541558"/>
    </source>
</evidence>
<name>A0A8H5F4Y1_9AGAR</name>
<gene>
    <name evidence="2" type="ORF">D9611_008395</name>
</gene>
<dbReference type="AlphaFoldDB" id="A0A8H5F4Y1"/>
<dbReference type="Proteomes" id="UP000541558">
    <property type="component" value="Unassembled WGS sequence"/>
</dbReference>
<evidence type="ECO:0000256" key="1">
    <source>
        <dbReference type="SAM" id="MobiDB-lite"/>
    </source>
</evidence>
<comment type="caution">
    <text evidence="2">The sequence shown here is derived from an EMBL/GenBank/DDBJ whole genome shotgun (WGS) entry which is preliminary data.</text>
</comment>
<reference evidence="2 3" key="1">
    <citation type="journal article" date="2020" name="ISME J.">
        <title>Uncovering the hidden diversity of litter-decomposition mechanisms in mushroom-forming fungi.</title>
        <authorList>
            <person name="Floudas D."/>
            <person name="Bentzer J."/>
            <person name="Ahren D."/>
            <person name="Johansson T."/>
            <person name="Persson P."/>
            <person name="Tunlid A."/>
        </authorList>
    </citation>
    <scope>NUCLEOTIDE SEQUENCE [LARGE SCALE GENOMIC DNA]</scope>
    <source>
        <strain evidence="2 3">CBS 175.51</strain>
    </source>
</reference>
<proteinExistence type="predicted"/>